<dbReference type="InterPro" id="IPR013815">
    <property type="entry name" value="ATP_grasp_subdomain_1"/>
</dbReference>
<keyword evidence="5" id="KW-0479">Metal-binding</keyword>
<dbReference type="InterPro" id="IPR011870">
    <property type="entry name" value="LysX_arch"/>
</dbReference>
<name>A0A4R8MBX2_9BACT</name>
<evidence type="ECO:0000256" key="8">
    <source>
        <dbReference type="ARBA" id="ARBA00022842"/>
    </source>
</evidence>
<dbReference type="SUPFAM" id="SSF52440">
    <property type="entry name" value="PreATP-grasp domain"/>
    <property type="match status" value="1"/>
</dbReference>
<dbReference type="InterPro" id="IPR004666">
    <property type="entry name" value="Rp_bS6_RimK/Lys_biosynth_LsyX"/>
</dbReference>
<dbReference type="InterPro" id="IPR011761">
    <property type="entry name" value="ATP-grasp"/>
</dbReference>
<feature type="domain" description="ATP-grasp" evidence="11">
    <location>
        <begin position="91"/>
        <end position="275"/>
    </location>
</feature>
<keyword evidence="3 12" id="KW-0436">Ligase</keyword>
<dbReference type="PANTHER" id="PTHR21621:SF0">
    <property type="entry name" value="BETA-CITRYLGLUTAMATE SYNTHASE B-RELATED"/>
    <property type="match status" value="1"/>
</dbReference>
<evidence type="ECO:0000256" key="6">
    <source>
        <dbReference type="ARBA" id="ARBA00022741"/>
    </source>
</evidence>
<dbReference type="RefSeq" id="WP_133956198.1">
    <property type="nucleotide sequence ID" value="NZ_SORI01000002.1"/>
</dbReference>
<dbReference type="GO" id="GO:0009085">
    <property type="term" value="P:lysine biosynthetic process"/>
    <property type="evidence" value="ECO:0007669"/>
    <property type="project" value="InterPro"/>
</dbReference>
<evidence type="ECO:0000313" key="13">
    <source>
        <dbReference type="Proteomes" id="UP000295066"/>
    </source>
</evidence>
<dbReference type="GO" id="GO:0016879">
    <property type="term" value="F:ligase activity, forming carbon-nitrogen bonds"/>
    <property type="evidence" value="ECO:0007669"/>
    <property type="project" value="TreeGrafter"/>
</dbReference>
<comment type="cofactor">
    <cofactor evidence="1">
        <name>Mg(2+)</name>
        <dbReference type="ChEBI" id="CHEBI:18420"/>
    </cofactor>
</comment>
<gene>
    <name evidence="12" type="ORF">C8D99_102214</name>
</gene>
<keyword evidence="8" id="KW-0460">Magnesium</keyword>
<reference evidence="12 13" key="1">
    <citation type="submission" date="2019-03" db="EMBL/GenBank/DDBJ databases">
        <title>Genomic Encyclopedia of Type Strains, Phase IV (KMG-IV): sequencing the most valuable type-strain genomes for metagenomic binning, comparative biology and taxonomic classification.</title>
        <authorList>
            <person name="Goeker M."/>
        </authorList>
    </citation>
    <scope>NUCLEOTIDE SEQUENCE [LARGE SCALE GENOMIC DNA]</scope>
    <source>
        <strain evidence="12 13">DSM 25964</strain>
    </source>
</reference>
<dbReference type="GO" id="GO:0005524">
    <property type="term" value="F:ATP binding"/>
    <property type="evidence" value="ECO:0007669"/>
    <property type="project" value="UniProtKB-UniRule"/>
</dbReference>
<comment type="similarity">
    <text evidence="2">Belongs to the RimK family. LysX subfamily.</text>
</comment>
<dbReference type="Pfam" id="PF08443">
    <property type="entry name" value="RimK"/>
    <property type="match status" value="1"/>
</dbReference>
<proteinExistence type="inferred from homology"/>
<dbReference type="Proteomes" id="UP000295066">
    <property type="component" value="Unassembled WGS sequence"/>
</dbReference>
<evidence type="ECO:0000313" key="12">
    <source>
        <dbReference type="EMBL" id="TDY63233.1"/>
    </source>
</evidence>
<organism evidence="12 13">
    <name type="scientific">Aminivibrio pyruvatiphilus</name>
    <dbReference type="NCBI Taxonomy" id="1005740"/>
    <lineage>
        <taxon>Bacteria</taxon>
        <taxon>Thermotogati</taxon>
        <taxon>Synergistota</taxon>
        <taxon>Synergistia</taxon>
        <taxon>Synergistales</taxon>
        <taxon>Aminobacteriaceae</taxon>
        <taxon>Aminivibrio</taxon>
    </lineage>
</organism>
<evidence type="ECO:0000256" key="2">
    <source>
        <dbReference type="ARBA" id="ARBA00006239"/>
    </source>
</evidence>
<dbReference type="PROSITE" id="PS50975">
    <property type="entry name" value="ATP_GRASP"/>
    <property type="match status" value="1"/>
</dbReference>
<keyword evidence="4" id="KW-0028">Amino-acid biosynthesis</keyword>
<evidence type="ECO:0000256" key="7">
    <source>
        <dbReference type="ARBA" id="ARBA00022840"/>
    </source>
</evidence>
<comment type="caution">
    <text evidence="12">The sequence shown here is derived from an EMBL/GenBank/DDBJ whole genome shotgun (WGS) entry which is preliminary data.</text>
</comment>
<evidence type="ECO:0000259" key="11">
    <source>
        <dbReference type="PROSITE" id="PS50975"/>
    </source>
</evidence>
<dbReference type="GO" id="GO:0046872">
    <property type="term" value="F:metal ion binding"/>
    <property type="evidence" value="ECO:0007669"/>
    <property type="project" value="UniProtKB-KW"/>
</dbReference>
<dbReference type="Gene3D" id="3.30.1490.20">
    <property type="entry name" value="ATP-grasp fold, A domain"/>
    <property type="match status" value="1"/>
</dbReference>
<dbReference type="InterPro" id="IPR013651">
    <property type="entry name" value="ATP-grasp_RimK-type"/>
</dbReference>
<dbReference type="FunFam" id="3.30.1490.20:FF:000025">
    <property type="entry name" value="Alpha-aminoadipate--LysW ligase LysX protein"/>
    <property type="match status" value="1"/>
</dbReference>
<dbReference type="InterPro" id="IPR054562">
    <property type="entry name" value="LysX/ArgX_preATP_grasp"/>
</dbReference>
<keyword evidence="6 10" id="KW-0547">Nucleotide-binding</keyword>
<dbReference type="SUPFAM" id="SSF56059">
    <property type="entry name" value="Glutathione synthetase ATP-binding domain-like"/>
    <property type="match status" value="1"/>
</dbReference>
<dbReference type="PANTHER" id="PTHR21621">
    <property type="entry name" value="RIBOSOMAL PROTEIN S6 MODIFICATION PROTEIN"/>
    <property type="match status" value="1"/>
</dbReference>
<evidence type="ECO:0000256" key="5">
    <source>
        <dbReference type="ARBA" id="ARBA00022723"/>
    </source>
</evidence>
<dbReference type="AlphaFoldDB" id="A0A4R8MBX2"/>
<accession>A0A4R8MBX2</accession>
<evidence type="ECO:0000256" key="1">
    <source>
        <dbReference type="ARBA" id="ARBA00001946"/>
    </source>
</evidence>
<protein>
    <submittedName>
        <fullName evidence="12">[lysine-biosynthesis-protein LysW]--L-2-aminoadipate ligase</fullName>
    </submittedName>
</protein>
<dbReference type="NCBIfam" id="TIGR02144">
    <property type="entry name" value="LysX_arch"/>
    <property type="match status" value="1"/>
</dbReference>
<dbReference type="InterPro" id="IPR016185">
    <property type="entry name" value="PreATP-grasp_dom_sf"/>
</dbReference>
<keyword evidence="7 10" id="KW-0067">ATP-binding</keyword>
<dbReference type="Gene3D" id="3.30.470.20">
    <property type="entry name" value="ATP-grasp fold, B domain"/>
    <property type="match status" value="1"/>
</dbReference>
<comment type="pathway">
    <text evidence="9">Amino-acid biosynthesis.</text>
</comment>
<evidence type="ECO:0000256" key="3">
    <source>
        <dbReference type="ARBA" id="ARBA00022598"/>
    </source>
</evidence>
<dbReference type="GO" id="GO:0005737">
    <property type="term" value="C:cytoplasm"/>
    <property type="evidence" value="ECO:0007669"/>
    <property type="project" value="TreeGrafter"/>
</dbReference>
<evidence type="ECO:0000256" key="4">
    <source>
        <dbReference type="ARBA" id="ARBA00022605"/>
    </source>
</evidence>
<keyword evidence="13" id="KW-1185">Reference proteome</keyword>
<evidence type="ECO:0000256" key="9">
    <source>
        <dbReference type="ARBA" id="ARBA00029440"/>
    </source>
</evidence>
<sequence length="286" mass="30565">MSRLFIFYTRLRTEEKLLFQAAEKKGIPFSAVNLSDGLWPNVPGEAGDSALCRCVSQTQNSALAVLLESRGVLTINSSEVMALCGDKIATAARLSAAGIPQPDYAVAFSPEGTLEGAERLGYPLVLKPATGSWGRLLAKINDRDALEAVAEHKAHMGAAHSVFFLQEYVEKKGFDLRATLLGGEVLTVIKRCSDHWITNTARGATPGRYPLSPEIRELLGRVQKAIGGEVLAVDLFEKPEGGWMVNEVNGQPEFRSSDGELTGVDIAGSLVEHAWSLVSGAGGAEG</sequence>
<evidence type="ECO:0000256" key="10">
    <source>
        <dbReference type="PROSITE-ProRule" id="PRU00409"/>
    </source>
</evidence>
<dbReference type="NCBIfam" id="TIGR00768">
    <property type="entry name" value="rimK_fam"/>
    <property type="match status" value="1"/>
</dbReference>
<dbReference type="EMBL" id="SORI01000002">
    <property type="protein sequence ID" value="TDY63233.1"/>
    <property type="molecule type" value="Genomic_DNA"/>
</dbReference>
<dbReference type="OrthoDB" id="9786585at2"/>
<dbReference type="Pfam" id="PF22626">
    <property type="entry name" value="LysX_preATP_grasp"/>
    <property type="match status" value="1"/>
</dbReference>
<dbReference type="Gene3D" id="3.40.50.20">
    <property type="match status" value="1"/>
</dbReference>